<gene>
    <name evidence="3" type="ORF">ACHAXA_009986</name>
</gene>
<feature type="region of interest" description="Disordered" evidence="2">
    <location>
        <begin position="311"/>
        <end position="340"/>
    </location>
</feature>
<comment type="caution">
    <text evidence="3">The sequence shown here is derived from an EMBL/GenBank/DDBJ whole genome shotgun (WGS) entry which is preliminary data.</text>
</comment>
<evidence type="ECO:0000256" key="2">
    <source>
        <dbReference type="SAM" id="MobiDB-lite"/>
    </source>
</evidence>
<evidence type="ECO:0000313" key="3">
    <source>
        <dbReference type="EMBL" id="KAL3810704.1"/>
    </source>
</evidence>
<dbReference type="InterPro" id="IPR011059">
    <property type="entry name" value="Metal-dep_hydrolase_composite"/>
</dbReference>
<reference evidence="3 4" key="1">
    <citation type="submission" date="2024-10" db="EMBL/GenBank/DDBJ databases">
        <title>Updated reference genomes for cyclostephanoid diatoms.</title>
        <authorList>
            <person name="Roberts W.R."/>
            <person name="Alverson A.J."/>
        </authorList>
    </citation>
    <scope>NUCLEOTIDE SEQUENCE [LARGE SCALE GENOMIC DNA]</scope>
    <source>
        <strain evidence="3 4">AJA228-03</strain>
    </source>
</reference>
<dbReference type="InterPro" id="IPR032466">
    <property type="entry name" value="Metal_Hydrolase"/>
</dbReference>
<evidence type="ECO:0000313" key="4">
    <source>
        <dbReference type="Proteomes" id="UP001530377"/>
    </source>
</evidence>
<proteinExistence type="predicted"/>
<dbReference type="EMBL" id="JALLPB020000310">
    <property type="protein sequence ID" value="KAL3810704.1"/>
    <property type="molecule type" value="Genomic_DNA"/>
</dbReference>
<keyword evidence="4" id="KW-1185">Reference proteome</keyword>
<evidence type="ECO:0000256" key="1">
    <source>
        <dbReference type="ARBA" id="ARBA00022801"/>
    </source>
</evidence>
<dbReference type="SUPFAM" id="SSF51556">
    <property type="entry name" value="Metallo-dependent hydrolases"/>
    <property type="match status" value="3"/>
</dbReference>
<sequence length="571" mass="61026">MMARDDSKTTTRTRLSNARILRTDGSILPGSMDLCLVTGRIISVDVELAMGANEEEGRGTMTMVVAEKEEGRADDDVEIVDCRGAILSPGYVDLQLNGAYGIDFSSVVVAGGGGREGGGGGLNATDVLLVSRRLVETGVTSFCPTMVSSSKMTYVASMNAVRDARERQRDGRMRVRRQLSRRLLREDEGGAVVEGVDEDDNNAAHYRGDDICAISGANILGMHLEGPFFARTRNGAHDSRHVVSPILGLNSIADVYGLSLSSKTTSRDDDDIGGDAMMPTLDDVDIVTLAPELPGAHDVIRYLTGRFGRRSDSDDDEYDGAPPSSSATKETPQRQHRRRPVVVSLGHTEATYADGQAGLTCGATLITHLYNAMESFHHRSPGLVGLLSSPCELGRMGLARPYYGIIVDGVHVHECAVRMAYRAHPSGCVLVTDAMAAMGLDDNDDKVVTLGTMGVIRSVEGDRAIVNDGSGTTLAGSVAPMDECVRRFRMYVDCPIGKALLCATLHPAAVLGRHVLVCGCDDDDNDHDSDDSPIGILEAGARADVLMLDDDLIVLATWVGGRLAYQRKSVA</sequence>
<accession>A0ABD3RD52</accession>
<protein>
    <recommendedName>
        <fullName evidence="5">N-acetylglucosamine-6-phosphate deacetylase</fullName>
    </recommendedName>
</protein>
<keyword evidence="1" id="KW-0378">Hydrolase</keyword>
<dbReference type="GO" id="GO:0016787">
    <property type="term" value="F:hydrolase activity"/>
    <property type="evidence" value="ECO:0007669"/>
    <property type="project" value="UniProtKB-KW"/>
</dbReference>
<dbReference type="SUPFAM" id="SSF51338">
    <property type="entry name" value="Composite domain of metallo-dependent hydrolases"/>
    <property type="match status" value="1"/>
</dbReference>
<dbReference type="Proteomes" id="UP001530377">
    <property type="component" value="Unassembled WGS sequence"/>
</dbReference>
<dbReference type="PANTHER" id="PTHR11113:SF14">
    <property type="entry name" value="N-ACETYLGLUCOSAMINE-6-PHOSPHATE DEACETYLASE"/>
    <property type="match status" value="1"/>
</dbReference>
<evidence type="ECO:0008006" key="5">
    <source>
        <dbReference type="Google" id="ProtNLM"/>
    </source>
</evidence>
<organism evidence="3 4">
    <name type="scientific">Cyclostephanos tholiformis</name>
    <dbReference type="NCBI Taxonomy" id="382380"/>
    <lineage>
        <taxon>Eukaryota</taxon>
        <taxon>Sar</taxon>
        <taxon>Stramenopiles</taxon>
        <taxon>Ochrophyta</taxon>
        <taxon>Bacillariophyta</taxon>
        <taxon>Coscinodiscophyceae</taxon>
        <taxon>Thalassiosirophycidae</taxon>
        <taxon>Stephanodiscales</taxon>
        <taxon>Stephanodiscaceae</taxon>
        <taxon>Cyclostephanos</taxon>
    </lineage>
</organism>
<dbReference type="AlphaFoldDB" id="A0ABD3RD52"/>
<dbReference type="Gene3D" id="3.20.20.140">
    <property type="entry name" value="Metal-dependent hydrolases"/>
    <property type="match status" value="1"/>
</dbReference>
<dbReference type="PANTHER" id="PTHR11113">
    <property type="entry name" value="N-ACETYLGLUCOSAMINE-6-PHOSPHATE DEACETYLASE"/>
    <property type="match status" value="1"/>
</dbReference>
<name>A0ABD3RD52_9STRA</name>